<name>A0A166DK23_9AGAM</name>
<dbReference type="EMBL" id="KV417612">
    <property type="protein sequence ID" value="KZP14802.1"/>
    <property type="molecule type" value="Genomic_DNA"/>
</dbReference>
<gene>
    <name evidence="2" type="ORF">FIBSPDRAFT_867940</name>
</gene>
<sequence>MINPASYLDQHGLSEFSLPMSPSSSAFPRASVASFATFMTENSADAITMSPCGNPKRSVSADSRRTTRPDAEEEEGVRSDGEGDFLDAYFNDAFGRPLSIIFDKDPGTPTTSYPTSVSFRTSMFSTGSRSSMVGSDNSTSNSSSSGAGSSTSSASPSASVLTPSTAVSLSPDGCISVEVSHNIAIIYLRVSRSIPFPDLRTKIYDKFLTQEGVPLSRGLSPWDTCLLLVLWTL</sequence>
<accession>A0A166DK23</accession>
<proteinExistence type="predicted"/>
<dbReference type="AlphaFoldDB" id="A0A166DK23"/>
<feature type="compositionally biased region" description="Low complexity" evidence="1">
    <location>
        <begin position="130"/>
        <end position="162"/>
    </location>
</feature>
<reference evidence="2 3" key="1">
    <citation type="journal article" date="2016" name="Mol. Biol. Evol.">
        <title>Comparative Genomics of Early-Diverging Mushroom-Forming Fungi Provides Insights into the Origins of Lignocellulose Decay Capabilities.</title>
        <authorList>
            <person name="Nagy L.G."/>
            <person name="Riley R."/>
            <person name="Tritt A."/>
            <person name="Adam C."/>
            <person name="Daum C."/>
            <person name="Floudas D."/>
            <person name="Sun H."/>
            <person name="Yadav J.S."/>
            <person name="Pangilinan J."/>
            <person name="Larsson K.H."/>
            <person name="Matsuura K."/>
            <person name="Barry K."/>
            <person name="Labutti K."/>
            <person name="Kuo R."/>
            <person name="Ohm R.A."/>
            <person name="Bhattacharya S.S."/>
            <person name="Shirouzu T."/>
            <person name="Yoshinaga Y."/>
            <person name="Martin F.M."/>
            <person name="Grigoriev I.V."/>
            <person name="Hibbett D.S."/>
        </authorList>
    </citation>
    <scope>NUCLEOTIDE SEQUENCE [LARGE SCALE GENOMIC DNA]</scope>
    <source>
        <strain evidence="2 3">CBS 109695</strain>
    </source>
</reference>
<dbReference type="STRING" id="436010.A0A166DK23"/>
<keyword evidence="3" id="KW-1185">Reference proteome</keyword>
<feature type="region of interest" description="Disordered" evidence="1">
    <location>
        <begin position="126"/>
        <end position="162"/>
    </location>
</feature>
<organism evidence="2 3">
    <name type="scientific">Athelia psychrophila</name>
    <dbReference type="NCBI Taxonomy" id="1759441"/>
    <lineage>
        <taxon>Eukaryota</taxon>
        <taxon>Fungi</taxon>
        <taxon>Dikarya</taxon>
        <taxon>Basidiomycota</taxon>
        <taxon>Agaricomycotina</taxon>
        <taxon>Agaricomycetes</taxon>
        <taxon>Agaricomycetidae</taxon>
        <taxon>Atheliales</taxon>
        <taxon>Atheliaceae</taxon>
        <taxon>Athelia</taxon>
    </lineage>
</organism>
<dbReference type="OrthoDB" id="3244370at2759"/>
<evidence type="ECO:0000313" key="3">
    <source>
        <dbReference type="Proteomes" id="UP000076532"/>
    </source>
</evidence>
<evidence type="ECO:0000313" key="2">
    <source>
        <dbReference type="EMBL" id="KZP14802.1"/>
    </source>
</evidence>
<dbReference type="Proteomes" id="UP000076532">
    <property type="component" value="Unassembled WGS sequence"/>
</dbReference>
<evidence type="ECO:0000256" key="1">
    <source>
        <dbReference type="SAM" id="MobiDB-lite"/>
    </source>
</evidence>
<feature type="region of interest" description="Disordered" evidence="1">
    <location>
        <begin position="47"/>
        <end position="84"/>
    </location>
</feature>
<feature type="compositionally biased region" description="Basic and acidic residues" evidence="1">
    <location>
        <begin position="62"/>
        <end position="81"/>
    </location>
</feature>
<protein>
    <submittedName>
        <fullName evidence="2">Uncharacterized protein</fullName>
    </submittedName>
</protein>